<accession>A0A6C0HGR8</accession>
<dbReference type="AlphaFoldDB" id="A0A6C0HGR8"/>
<protein>
    <submittedName>
        <fullName evidence="1">Uncharacterized protein</fullName>
    </submittedName>
</protein>
<proteinExistence type="predicted"/>
<organism evidence="1">
    <name type="scientific">viral metagenome</name>
    <dbReference type="NCBI Taxonomy" id="1070528"/>
    <lineage>
        <taxon>unclassified sequences</taxon>
        <taxon>metagenomes</taxon>
        <taxon>organismal metagenomes</taxon>
    </lineage>
</organism>
<reference evidence="1" key="1">
    <citation type="journal article" date="2020" name="Nature">
        <title>Giant virus diversity and host interactions through global metagenomics.</title>
        <authorList>
            <person name="Schulz F."/>
            <person name="Roux S."/>
            <person name="Paez-Espino D."/>
            <person name="Jungbluth S."/>
            <person name="Walsh D.A."/>
            <person name="Denef V.J."/>
            <person name="McMahon K.D."/>
            <person name="Konstantinidis K.T."/>
            <person name="Eloe-Fadrosh E.A."/>
            <person name="Kyrpides N.C."/>
            <person name="Woyke T."/>
        </authorList>
    </citation>
    <scope>NUCLEOTIDE SEQUENCE</scope>
    <source>
        <strain evidence="1">GVMAG-M-3300023184-101</strain>
    </source>
</reference>
<name>A0A6C0HGR8_9ZZZZ</name>
<dbReference type="EMBL" id="MN739950">
    <property type="protein sequence ID" value="QHT79580.1"/>
    <property type="molecule type" value="Genomic_DNA"/>
</dbReference>
<evidence type="ECO:0000313" key="1">
    <source>
        <dbReference type="EMBL" id="QHT79580.1"/>
    </source>
</evidence>
<sequence>MSSYVTDFICTYKLMDDEFGQDYLYRAQLLQAFGLDKWDEDEVTTVMDATYAIVKDVTIFRELIEAGRKNKEIENLLNLIYEEPDEEEKERDDNKLVFELLFKYEFFDMTHKCLSEYLREGRVKEETRALLQTLLKKV</sequence>